<organism evidence="3 4">
    <name type="scientific">Jiella avicenniae</name>
    <dbReference type="NCBI Taxonomy" id="2907202"/>
    <lineage>
        <taxon>Bacteria</taxon>
        <taxon>Pseudomonadati</taxon>
        <taxon>Pseudomonadota</taxon>
        <taxon>Alphaproteobacteria</taxon>
        <taxon>Hyphomicrobiales</taxon>
        <taxon>Aurantimonadaceae</taxon>
        <taxon>Jiella</taxon>
    </lineage>
</organism>
<gene>
    <name evidence="3" type="ORF">LZD57_20880</name>
</gene>
<dbReference type="SUPFAM" id="SSF52402">
    <property type="entry name" value="Adenine nucleotide alpha hydrolases-like"/>
    <property type="match status" value="1"/>
</dbReference>
<dbReference type="EMBL" id="JAJUWU010000024">
    <property type="protein sequence ID" value="MCE7030448.1"/>
    <property type="molecule type" value="Genomic_DNA"/>
</dbReference>
<sequence>MKTILVPAESHDDSEHALRMAAAVARRFAGRVECFALQMPPLVNLTWDPAGVAIMSGADLDHRRTREEARRLAARVMSDEEVALEPLPDESAGDDTGAVSGPAWSWNDKTMAGDAFLGAYGRAFDLTVVCRPRSDGASITTLESALFESGGPILIAPPRRVSSDFGETIAVAWNGSSETARTIAFARPFLRAAKRVIVLADDGGLNDQPSGAMIRRRLAASGVPVELKTIAGGGIRSGETILKEAAALGADLLLKGAYTQSRLRQMIFGGATSQILAKAEIPVFMAH</sequence>
<dbReference type="Proteomes" id="UP001139035">
    <property type="component" value="Unassembled WGS sequence"/>
</dbReference>
<accession>A0A9X1TDS2</accession>
<evidence type="ECO:0000313" key="3">
    <source>
        <dbReference type="EMBL" id="MCE7030448.1"/>
    </source>
</evidence>
<dbReference type="PANTHER" id="PTHR46268">
    <property type="entry name" value="STRESS RESPONSE PROTEIN NHAX"/>
    <property type="match status" value="1"/>
</dbReference>
<keyword evidence="4" id="KW-1185">Reference proteome</keyword>
<evidence type="ECO:0000259" key="2">
    <source>
        <dbReference type="Pfam" id="PF00582"/>
    </source>
</evidence>
<comment type="caution">
    <text evidence="3">The sequence shown here is derived from an EMBL/GenBank/DDBJ whole genome shotgun (WGS) entry which is preliminary data.</text>
</comment>
<reference evidence="3" key="1">
    <citation type="submission" date="2022-01" db="EMBL/GenBank/DDBJ databases">
        <title>Jiella avicenniae sp. nov., a novel endophytic bacterium isolated from bark of Avicennia marina.</title>
        <authorList>
            <person name="Tuo L."/>
        </authorList>
    </citation>
    <scope>NUCLEOTIDE SEQUENCE</scope>
    <source>
        <strain evidence="3">CBK1P-4</strain>
    </source>
</reference>
<dbReference type="InterPro" id="IPR006015">
    <property type="entry name" value="Universal_stress_UspA"/>
</dbReference>
<dbReference type="InterPro" id="IPR006016">
    <property type="entry name" value="UspA"/>
</dbReference>
<comment type="similarity">
    <text evidence="1">Belongs to the universal stress protein A family.</text>
</comment>
<proteinExistence type="inferred from homology"/>
<protein>
    <submittedName>
        <fullName evidence="3">Universal stress protein</fullName>
    </submittedName>
</protein>
<dbReference type="AlphaFoldDB" id="A0A9X1TDS2"/>
<dbReference type="RefSeq" id="WP_233721523.1">
    <property type="nucleotide sequence ID" value="NZ_JAJUWU010000024.1"/>
</dbReference>
<dbReference type="PANTHER" id="PTHR46268:SF15">
    <property type="entry name" value="UNIVERSAL STRESS PROTEIN HP_0031"/>
    <property type="match status" value="1"/>
</dbReference>
<dbReference type="Pfam" id="PF00582">
    <property type="entry name" value="Usp"/>
    <property type="match status" value="1"/>
</dbReference>
<evidence type="ECO:0000256" key="1">
    <source>
        <dbReference type="ARBA" id="ARBA00008791"/>
    </source>
</evidence>
<evidence type="ECO:0000313" key="4">
    <source>
        <dbReference type="Proteomes" id="UP001139035"/>
    </source>
</evidence>
<dbReference type="Gene3D" id="3.40.50.12370">
    <property type="match status" value="1"/>
</dbReference>
<name>A0A9X1TDS2_9HYPH</name>
<dbReference type="PRINTS" id="PR01438">
    <property type="entry name" value="UNVRSLSTRESS"/>
</dbReference>
<feature type="domain" description="UspA" evidence="2">
    <location>
        <begin position="217"/>
        <end position="286"/>
    </location>
</feature>